<dbReference type="GO" id="GO:0004132">
    <property type="term" value="F:dCMP deaminase activity"/>
    <property type="evidence" value="ECO:0007669"/>
    <property type="project" value="UniProtKB-EC"/>
</dbReference>
<evidence type="ECO:0000256" key="1">
    <source>
        <dbReference type="ARBA" id="ARBA00001947"/>
    </source>
</evidence>
<dbReference type="PROSITE" id="PS51747">
    <property type="entry name" value="CYT_DCMP_DEAMINASES_2"/>
    <property type="match status" value="1"/>
</dbReference>
<evidence type="ECO:0000256" key="9">
    <source>
        <dbReference type="ARBA" id="ARBA00041763"/>
    </source>
</evidence>
<dbReference type="SUPFAM" id="SSF53927">
    <property type="entry name" value="Cytidine deaminase-like"/>
    <property type="match status" value="1"/>
</dbReference>
<dbReference type="InterPro" id="IPR016193">
    <property type="entry name" value="Cytidine_deaminase-like"/>
</dbReference>
<evidence type="ECO:0000256" key="12">
    <source>
        <dbReference type="SAM" id="MobiDB-lite"/>
    </source>
</evidence>
<evidence type="ECO:0000256" key="4">
    <source>
        <dbReference type="ARBA" id="ARBA00022727"/>
    </source>
</evidence>
<evidence type="ECO:0000256" key="2">
    <source>
        <dbReference type="ARBA" id="ARBA00006576"/>
    </source>
</evidence>
<keyword evidence="4" id="KW-0545">Nucleotide biosynthesis</keyword>
<protein>
    <recommendedName>
        <fullName evidence="11">Probable deoxycytidylate deaminase</fullName>
        <ecNumber evidence="8">3.5.4.12</ecNumber>
    </recommendedName>
    <alternativeName>
        <fullName evidence="9">dCMP deaminase</fullName>
    </alternativeName>
</protein>
<dbReference type="GO" id="GO:0008270">
    <property type="term" value="F:zinc ion binding"/>
    <property type="evidence" value="ECO:0007669"/>
    <property type="project" value="InterPro"/>
</dbReference>
<dbReference type="Pfam" id="PF00383">
    <property type="entry name" value="dCMP_cyt_deam_1"/>
    <property type="match status" value="1"/>
</dbReference>
<sequence length="232" mass="26449">MEIAEIGDHWELIKVDKESKEDKMGDDFKVDKGMDTLTLSDELGPESEQLTNGHNNPTEVSKSSAKLKRVEDVLEWHEYFMASAFLVAKRSKDPATRVGAVIVNEANKIVGTGYNGMPIGCSDDDFPWDKNTPNELDSKYLYVCHAEMNAILNKNSADTNKCRIYSSLFPCNECAKIIIQSGIREVIYMCDKDMRKPATIASKRMFDAAKIKYWQFRPQNEKIVIDMYENIR</sequence>
<dbReference type="AlphaFoldDB" id="A0A8D8SE03"/>
<feature type="domain" description="CMP/dCMP-type deaminase" evidence="13">
    <location>
        <begin position="75"/>
        <end position="213"/>
    </location>
</feature>
<evidence type="ECO:0000256" key="3">
    <source>
        <dbReference type="ARBA" id="ARBA00022723"/>
    </source>
</evidence>
<dbReference type="InterPro" id="IPR015517">
    <property type="entry name" value="dCMP_deaminase-rel"/>
</dbReference>
<dbReference type="PROSITE" id="PS00903">
    <property type="entry name" value="CYT_DCMP_DEAMINASES_1"/>
    <property type="match status" value="1"/>
</dbReference>
<keyword evidence="6" id="KW-0862">Zinc</keyword>
<comment type="cofactor">
    <cofactor evidence="1">
        <name>Zn(2+)</name>
        <dbReference type="ChEBI" id="CHEBI:29105"/>
    </cofactor>
</comment>
<dbReference type="PANTHER" id="PTHR11086:SF18">
    <property type="entry name" value="DEOXYCYTIDYLATE DEAMINASE"/>
    <property type="match status" value="1"/>
</dbReference>
<name>A0A8D8SE03_9HEMI</name>
<comment type="function">
    <text evidence="7">Supplies the nucleotide substrate for thymidylate synthetase.</text>
</comment>
<comment type="similarity">
    <text evidence="2">Belongs to the cytidine and deoxycytidylate deaminase family.</text>
</comment>
<feature type="region of interest" description="Disordered" evidence="12">
    <location>
        <begin position="44"/>
        <end position="63"/>
    </location>
</feature>
<organism evidence="14">
    <name type="scientific">Cacopsylla melanoneura</name>
    <dbReference type="NCBI Taxonomy" id="428564"/>
    <lineage>
        <taxon>Eukaryota</taxon>
        <taxon>Metazoa</taxon>
        <taxon>Ecdysozoa</taxon>
        <taxon>Arthropoda</taxon>
        <taxon>Hexapoda</taxon>
        <taxon>Insecta</taxon>
        <taxon>Pterygota</taxon>
        <taxon>Neoptera</taxon>
        <taxon>Paraneoptera</taxon>
        <taxon>Hemiptera</taxon>
        <taxon>Sternorrhyncha</taxon>
        <taxon>Psylloidea</taxon>
        <taxon>Psyllidae</taxon>
        <taxon>Psyllinae</taxon>
        <taxon>Cacopsylla</taxon>
    </lineage>
</organism>
<evidence type="ECO:0000256" key="8">
    <source>
        <dbReference type="ARBA" id="ARBA00038938"/>
    </source>
</evidence>
<evidence type="ECO:0000256" key="10">
    <source>
        <dbReference type="ARBA" id="ARBA00052978"/>
    </source>
</evidence>
<evidence type="ECO:0000256" key="7">
    <source>
        <dbReference type="ARBA" id="ARBA00037036"/>
    </source>
</evidence>
<reference evidence="14" key="1">
    <citation type="submission" date="2021-05" db="EMBL/GenBank/DDBJ databases">
        <authorList>
            <person name="Alioto T."/>
            <person name="Alioto T."/>
            <person name="Gomez Garrido J."/>
        </authorList>
    </citation>
    <scope>NUCLEOTIDE SEQUENCE</scope>
</reference>
<keyword evidence="3" id="KW-0479">Metal-binding</keyword>
<dbReference type="FunFam" id="3.40.140.10:FF:000021">
    <property type="entry name" value="Deoxycytidylate deaminase"/>
    <property type="match status" value="1"/>
</dbReference>
<comment type="catalytic activity">
    <reaction evidence="10">
        <text>dCMP + H2O + H(+) = dUMP + NH4(+)</text>
        <dbReference type="Rhea" id="RHEA:22924"/>
        <dbReference type="ChEBI" id="CHEBI:15377"/>
        <dbReference type="ChEBI" id="CHEBI:15378"/>
        <dbReference type="ChEBI" id="CHEBI:28938"/>
        <dbReference type="ChEBI" id="CHEBI:57566"/>
        <dbReference type="ChEBI" id="CHEBI:246422"/>
        <dbReference type="EC" id="3.5.4.12"/>
    </reaction>
</comment>
<proteinExistence type="inferred from homology"/>
<dbReference type="GO" id="GO:0009165">
    <property type="term" value="P:nucleotide biosynthetic process"/>
    <property type="evidence" value="ECO:0007669"/>
    <property type="project" value="UniProtKB-KW"/>
</dbReference>
<dbReference type="Gene3D" id="3.40.140.10">
    <property type="entry name" value="Cytidine Deaminase, domain 2"/>
    <property type="match status" value="1"/>
</dbReference>
<dbReference type="EC" id="3.5.4.12" evidence="8"/>
<dbReference type="EMBL" id="HBUF01217998">
    <property type="protein sequence ID" value="CAG6668064.1"/>
    <property type="molecule type" value="Transcribed_RNA"/>
</dbReference>
<dbReference type="InterPro" id="IPR016192">
    <property type="entry name" value="APOBEC/CMP_deaminase_Zn-bd"/>
</dbReference>
<evidence type="ECO:0000256" key="5">
    <source>
        <dbReference type="ARBA" id="ARBA00022801"/>
    </source>
</evidence>
<dbReference type="CDD" id="cd01286">
    <property type="entry name" value="deoxycytidylate_deaminase"/>
    <property type="match status" value="1"/>
</dbReference>
<accession>A0A8D8SE03</accession>
<keyword evidence="5" id="KW-0378">Hydrolase</keyword>
<dbReference type="PANTHER" id="PTHR11086">
    <property type="entry name" value="DEOXYCYTIDYLATE DEAMINASE-RELATED"/>
    <property type="match status" value="1"/>
</dbReference>
<dbReference type="InterPro" id="IPR035105">
    <property type="entry name" value="Deoxycytidylate_deaminase_dom"/>
</dbReference>
<dbReference type="GO" id="GO:0005737">
    <property type="term" value="C:cytoplasm"/>
    <property type="evidence" value="ECO:0007669"/>
    <property type="project" value="TreeGrafter"/>
</dbReference>
<evidence type="ECO:0000313" key="14">
    <source>
        <dbReference type="EMBL" id="CAG6668064.1"/>
    </source>
</evidence>
<feature type="compositionally biased region" description="Polar residues" evidence="12">
    <location>
        <begin position="48"/>
        <end position="63"/>
    </location>
</feature>
<evidence type="ECO:0000256" key="11">
    <source>
        <dbReference type="ARBA" id="ARBA00071625"/>
    </source>
</evidence>
<evidence type="ECO:0000256" key="6">
    <source>
        <dbReference type="ARBA" id="ARBA00022833"/>
    </source>
</evidence>
<evidence type="ECO:0000259" key="13">
    <source>
        <dbReference type="PROSITE" id="PS51747"/>
    </source>
</evidence>
<dbReference type="InterPro" id="IPR002125">
    <property type="entry name" value="CMP_dCMP_dom"/>
</dbReference>